<dbReference type="InterPro" id="IPR001763">
    <property type="entry name" value="Rhodanese-like_dom"/>
</dbReference>
<dbReference type="Pfam" id="PF00581">
    <property type="entry name" value="Rhodanese"/>
    <property type="match status" value="1"/>
</dbReference>
<dbReference type="PROSITE" id="PS50206">
    <property type="entry name" value="RHODANESE_3"/>
    <property type="match status" value="2"/>
</dbReference>
<dbReference type="AlphaFoldDB" id="A0A1J5Q733"/>
<keyword evidence="3" id="KW-0808">Transferase</keyword>
<feature type="domain" description="Rhodanese" evidence="2">
    <location>
        <begin position="109"/>
        <end position="221"/>
    </location>
</feature>
<comment type="caution">
    <text evidence="3">The sequence shown here is derived from an EMBL/GenBank/DDBJ whole genome shotgun (WGS) entry which is preliminary data.</text>
</comment>
<dbReference type="InterPro" id="IPR051126">
    <property type="entry name" value="Thiosulfate_sulfurtransferase"/>
</dbReference>
<dbReference type="PANTHER" id="PTHR43855:SF1">
    <property type="entry name" value="THIOSULFATE SULFURTRANSFERASE"/>
    <property type="match status" value="1"/>
</dbReference>
<keyword evidence="1" id="KW-0677">Repeat</keyword>
<evidence type="ECO:0000259" key="2">
    <source>
        <dbReference type="PROSITE" id="PS50206"/>
    </source>
</evidence>
<dbReference type="GO" id="GO:0004792">
    <property type="term" value="F:thiosulfate-cyanide sulfurtransferase activity"/>
    <property type="evidence" value="ECO:0007669"/>
    <property type="project" value="UniProtKB-EC"/>
</dbReference>
<sequence length="388" mass="41568">MGPHGRALPGLPPEGAQGLLGRPCEALGPHIANSWIDIAIVYFRRRGGVATMRPMDTSNLLFRARRAVAAFIALAAWALSQGASAAPRCAPLPGALVDAAQLRALLPCVRVVDIRQGDDIADAPWAAGHIPGALAAPYALWRGPANDPGRLLDRTDFQALVRSLGLTRDTPVVLVADGGSPSDFGAPARVYWTLKWLGLRQLAILNGGMQAWSAAHGALTRDAAAPAHSDFVAAPQPALDASREQIAQWLAHEPGAAQLLDARPRAFYLGQVKAPAAWQPGTLPGAADFAFSHWFPDGSGTLPPLAELQRIARGLPPRASGQRLVSFCNTGHWAAINWFVLSEVLHQPEVELYPESMVGWSRAHEPMEHVPSRSAQLWGQLQQTWKSL</sequence>
<dbReference type="EC" id="2.8.1.1" evidence="3"/>
<dbReference type="SMART" id="SM00450">
    <property type="entry name" value="RHOD"/>
    <property type="match status" value="2"/>
</dbReference>
<dbReference type="EMBL" id="MLJW01001295">
    <property type="protein sequence ID" value="OIQ78994.1"/>
    <property type="molecule type" value="Genomic_DNA"/>
</dbReference>
<accession>A0A1J5Q733</accession>
<dbReference type="CDD" id="cd01448">
    <property type="entry name" value="TST_Repeat_1"/>
    <property type="match status" value="1"/>
</dbReference>
<organism evidence="3">
    <name type="scientific">mine drainage metagenome</name>
    <dbReference type="NCBI Taxonomy" id="410659"/>
    <lineage>
        <taxon>unclassified sequences</taxon>
        <taxon>metagenomes</taxon>
        <taxon>ecological metagenomes</taxon>
    </lineage>
</organism>
<evidence type="ECO:0000256" key="1">
    <source>
        <dbReference type="ARBA" id="ARBA00022737"/>
    </source>
</evidence>
<dbReference type="PANTHER" id="PTHR43855">
    <property type="entry name" value="THIOSULFATE SULFURTRANSFERASE"/>
    <property type="match status" value="1"/>
</dbReference>
<dbReference type="Gene3D" id="3.40.250.10">
    <property type="entry name" value="Rhodanese-like domain"/>
    <property type="match status" value="2"/>
</dbReference>
<protein>
    <submittedName>
        <fullName evidence="3">Putative thiosulfate sulfurtransferase</fullName>
        <ecNumber evidence="3">2.8.1.1</ecNumber>
    </submittedName>
</protein>
<dbReference type="SUPFAM" id="SSF52821">
    <property type="entry name" value="Rhodanese/Cell cycle control phosphatase"/>
    <property type="match status" value="2"/>
</dbReference>
<feature type="domain" description="Rhodanese" evidence="2">
    <location>
        <begin position="253"/>
        <end position="369"/>
    </location>
</feature>
<gene>
    <name evidence="3" type="primary">rhdA</name>
    <name evidence="3" type="ORF">GALL_392860</name>
</gene>
<proteinExistence type="predicted"/>
<evidence type="ECO:0000313" key="3">
    <source>
        <dbReference type="EMBL" id="OIQ78994.1"/>
    </source>
</evidence>
<reference evidence="3" key="1">
    <citation type="submission" date="2016-10" db="EMBL/GenBank/DDBJ databases">
        <title>Sequence of Gallionella enrichment culture.</title>
        <authorList>
            <person name="Poehlein A."/>
            <person name="Muehling M."/>
            <person name="Daniel R."/>
        </authorList>
    </citation>
    <scope>NUCLEOTIDE SEQUENCE</scope>
</reference>
<dbReference type="InterPro" id="IPR036873">
    <property type="entry name" value="Rhodanese-like_dom_sf"/>
</dbReference>
<name>A0A1J5Q733_9ZZZZ</name>